<dbReference type="Proteomes" id="UP000783863">
    <property type="component" value="Unassembled WGS sequence"/>
</dbReference>
<reference evidence="1" key="1">
    <citation type="submission" date="2021-06" db="EMBL/GenBank/DDBJ databases">
        <title>Halomicroarcula sp. F24A a new haloarchaeum isolated from saline soil.</title>
        <authorList>
            <person name="Duran-Viseras A."/>
            <person name="Sanchez-Porro C."/>
            <person name="Ventosa A."/>
        </authorList>
    </citation>
    <scope>NUCLEOTIDE SEQUENCE</scope>
    <source>
        <strain evidence="1">F24A</strain>
    </source>
</reference>
<sequence length="56" mass="6130">MVESPCTNVCALEDGCCVGCGRTMAEIASWQSMSDEEREQIVQAIEDGDRAYPKSE</sequence>
<evidence type="ECO:0000313" key="1">
    <source>
        <dbReference type="EMBL" id="MBX0304116.1"/>
    </source>
</evidence>
<proteinExistence type="predicted"/>
<dbReference type="PANTHER" id="PTHR35175">
    <property type="entry name" value="DUF1289 DOMAIN-CONTAINING PROTEIN"/>
    <property type="match status" value="1"/>
</dbReference>
<accession>A0A8J7YLQ6</accession>
<gene>
    <name evidence="1" type="ORF">EGD98_10600</name>
</gene>
<dbReference type="PANTHER" id="PTHR35175:SF2">
    <property type="entry name" value="DUF1289 DOMAIN-CONTAINING PROTEIN"/>
    <property type="match status" value="1"/>
</dbReference>
<dbReference type="Pfam" id="PF06945">
    <property type="entry name" value="DUF1289"/>
    <property type="match status" value="1"/>
</dbReference>
<comment type="caution">
    <text evidence="1">The sequence shown here is derived from an EMBL/GenBank/DDBJ whole genome shotgun (WGS) entry which is preliminary data.</text>
</comment>
<name>A0A8J7YLQ6_9EURY</name>
<keyword evidence="2" id="KW-1185">Reference proteome</keyword>
<dbReference type="RefSeq" id="WP_220588349.1">
    <property type="nucleotide sequence ID" value="NZ_RKLQ01000002.1"/>
</dbReference>
<dbReference type="EMBL" id="RKLQ01000002">
    <property type="protein sequence ID" value="MBX0304116.1"/>
    <property type="molecule type" value="Genomic_DNA"/>
</dbReference>
<evidence type="ECO:0000313" key="2">
    <source>
        <dbReference type="Proteomes" id="UP000783863"/>
    </source>
</evidence>
<dbReference type="AlphaFoldDB" id="A0A8J7YLQ6"/>
<protein>
    <submittedName>
        <fullName evidence="1">DUF1289 domain-containing protein</fullName>
    </submittedName>
</protein>
<dbReference type="InterPro" id="IPR010710">
    <property type="entry name" value="DUF1289"/>
</dbReference>
<organism evidence="1 2">
    <name type="scientific">Haloarcula salinisoli</name>
    <dbReference type="NCBI Taxonomy" id="2487746"/>
    <lineage>
        <taxon>Archaea</taxon>
        <taxon>Methanobacteriati</taxon>
        <taxon>Methanobacteriota</taxon>
        <taxon>Stenosarchaea group</taxon>
        <taxon>Halobacteria</taxon>
        <taxon>Halobacteriales</taxon>
        <taxon>Haloarculaceae</taxon>
        <taxon>Haloarcula</taxon>
    </lineage>
</organism>